<dbReference type="STRING" id="1560234.SP90_15625"/>
<dbReference type="Proteomes" id="UP000091979">
    <property type="component" value="Unassembled WGS sequence"/>
</dbReference>
<feature type="domain" description="STAS" evidence="1">
    <location>
        <begin position="13"/>
        <end position="112"/>
    </location>
</feature>
<accession>A0A1B7X900</accession>
<comment type="caution">
    <text evidence="2">The sequence shown here is derived from an EMBL/GenBank/DDBJ whole genome shotgun (WGS) entry which is preliminary data.</text>
</comment>
<sequence length="114" mass="13277">MNPAKTFRLGSALVLLYKNDLTHDVCQQFKEYLETLVAVQDYQHVVLDMSEMGDIDESGLHLLVHLNSRIRGHGKILHILSPPRHFLELLHKKQLLRFFNLFRNEDDMLSSLPL</sequence>
<dbReference type="PROSITE" id="PS50801">
    <property type="entry name" value="STAS"/>
    <property type="match status" value="1"/>
</dbReference>
<evidence type="ECO:0000259" key="1">
    <source>
        <dbReference type="PROSITE" id="PS50801"/>
    </source>
</evidence>
<organism evidence="2 3">
    <name type="scientific">Halodesulfovibrio spirochaetisodalis</name>
    <dbReference type="NCBI Taxonomy" id="1560234"/>
    <lineage>
        <taxon>Bacteria</taxon>
        <taxon>Pseudomonadati</taxon>
        <taxon>Thermodesulfobacteriota</taxon>
        <taxon>Desulfovibrionia</taxon>
        <taxon>Desulfovibrionales</taxon>
        <taxon>Desulfovibrionaceae</taxon>
        <taxon>Halodesulfovibrio</taxon>
    </lineage>
</organism>
<dbReference type="InterPro" id="IPR036513">
    <property type="entry name" value="STAS_dom_sf"/>
</dbReference>
<dbReference type="OrthoDB" id="5465065at2"/>
<proteinExistence type="predicted"/>
<gene>
    <name evidence="2" type="ORF">SP90_15625</name>
</gene>
<dbReference type="Gene3D" id="3.30.750.24">
    <property type="entry name" value="STAS domain"/>
    <property type="match status" value="1"/>
</dbReference>
<dbReference type="PATRIC" id="fig|1560234.3.peg.2419"/>
<dbReference type="Pfam" id="PF01740">
    <property type="entry name" value="STAS"/>
    <property type="match status" value="1"/>
</dbReference>
<name>A0A1B7X900_9BACT</name>
<dbReference type="CDD" id="cd07043">
    <property type="entry name" value="STAS_anti-anti-sigma_factors"/>
    <property type="match status" value="1"/>
</dbReference>
<evidence type="ECO:0000313" key="3">
    <source>
        <dbReference type="Proteomes" id="UP000091979"/>
    </source>
</evidence>
<protein>
    <recommendedName>
        <fullName evidence="1">STAS domain-containing protein</fullName>
    </recommendedName>
</protein>
<evidence type="ECO:0000313" key="2">
    <source>
        <dbReference type="EMBL" id="OBQ45859.1"/>
    </source>
</evidence>
<dbReference type="RefSeq" id="WP_066858501.1">
    <property type="nucleotide sequence ID" value="NZ_JXMS01000037.1"/>
</dbReference>
<keyword evidence="3" id="KW-1185">Reference proteome</keyword>
<dbReference type="SUPFAM" id="SSF52091">
    <property type="entry name" value="SpoIIaa-like"/>
    <property type="match status" value="1"/>
</dbReference>
<dbReference type="InterPro" id="IPR002645">
    <property type="entry name" value="STAS_dom"/>
</dbReference>
<dbReference type="EMBL" id="JXMS01000037">
    <property type="protein sequence ID" value="OBQ45859.1"/>
    <property type="molecule type" value="Genomic_DNA"/>
</dbReference>
<dbReference type="AlphaFoldDB" id="A0A1B7X900"/>
<reference evidence="2 3" key="1">
    <citation type="submission" date="2015-01" db="EMBL/GenBank/DDBJ databases">
        <title>Desulfovibrio sp. JC271 draft genome sequence.</title>
        <authorList>
            <person name="Shivani Y."/>
            <person name="Subhash Y."/>
            <person name="Sasikala C."/>
            <person name="Ramana C.V."/>
        </authorList>
    </citation>
    <scope>NUCLEOTIDE SEQUENCE [LARGE SCALE GENOMIC DNA]</scope>
    <source>
        <strain evidence="2 3">JC271</strain>
    </source>
</reference>